<dbReference type="Proteomes" id="UP000623687">
    <property type="component" value="Unassembled WGS sequence"/>
</dbReference>
<dbReference type="RefSeq" id="XP_036631547.1">
    <property type="nucleotide sequence ID" value="XM_036775528.1"/>
</dbReference>
<evidence type="ECO:0008006" key="3">
    <source>
        <dbReference type="Google" id="ProtNLM"/>
    </source>
</evidence>
<dbReference type="SUPFAM" id="SSF54695">
    <property type="entry name" value="POZ domain"/>
    <property type="match status" value="1"/>
</dbReference>
<dbReference type="OrthoDB" id="2593747at2759"/>
<sequence>MASSPASSNTSASASPSVARHRNSDFYLDTKVFLVEDELFRIPTKYFAENSGVFRDMLRLPQTEESAEGITDEKPIVLEGIKKADFGALLKVIFHFGPLSKFTDQGHGLADGQWLSVLSLSNMWELTETRDAAITALAQIMKALDLREIEWVLRGRSYLVPEWVEHGYCRLAMRYKLPVSVKEAEELGVESALRLAGIQGRVYSRYNPLKGLLWGRAEGAEIAKAVIEDVRSVFAKELQDVTYSTRSTESTASTPISGKDELNLEVPML</sequence>
<dbReference type="InterPro" id="IPR011333">
    <property type="entry name" value="SKP1/BTB/POZ_sf"/>
</dbReference>
<dbReference type="AlphaFoldDB" id="A0A8H6ZSY9"/>
<protein>
    <recommendedName>
        <fullName evidence="3">BTB domain-containing protein</fullName>
    </recommendedName>
</protein>
<keyword evidence="2" id="KW-1185">Reference proteome</keyword>
<proteinExistence type="predicted"/>
<comment type="caution">
    <text evidence="1">The sequence shown here is derived from an EMBL/GenBank/DDBJ whole genome shotgun (WGS) entry which is preliminary data.</text>
</comment>
<dbReference type="GeneID" id="59375789"/>
<dbReference type="Gene3D" id="3.30.710.10">
    <property type="entry name" value="Potassium Channel Kv1.1, Chain A"/>
    <property type="match status" value="1"/>
</dbReference>
<dbReference type="EMBL" id="JACETU010000004">
    <property type="protein sequence ID" value="KAF7430269.1"/>
    <property type="molecule type" value="Genomic_DNA"/>
</dbReference>
<name>A0A8H6ZSY9_PLEOS</name>
<evidence type="ECO:0000313" key="1">
    <source>
        <dbReference type="EMBL" id="KAF7430269.1"/>
    </source>
</evidence>
<accession>A0A8H6ZSY9</accession>
<organism evidence="1 2">
    <name type="scientific">Pleurotus ostreatus</name>
    <name type="common">Oyster mushroom</name>
    <name type="synonym">White-rot fungus</name>
    <dbReference type="NCBI Taxonomy" id="5322"/>
    <lineage>
        <taxon>Eukaryota</taxon>
        <taxon>Fungi</taxon>
        <taxon>Dikarya</taxon>
        <taxon>Basidiomycota</taxon>
        <taxon>Agaricomycotina</taxon>
        <taxon>Agaricomycetes</taxon>
        <taxon>Agaricomycetidae</taxon>
        <taxon>Agaricales</taxon>
        <taxon>Pleurotineae</taxon>
        <taxon>Pleurotaceae</taxon>
        <taxon>Pleurotus</taxon>
    </lineage>
</organism>
<evidence type="ECO:0000313" key="2">
    <source>
        <dbReference type="Proteomes" id="UP000623687"/>
    </source>
</evidence>
<gene>
    <name evidence="1" type="ORF">PC9H_005971</name>
</gene>
<dbReference type="VEuPathDB" id="FungiDB:PC9H_005971"/>
<reference evidence="1" key="1">
    <citation type="submission" date="2019-07" db="EMBL/GenBank/DDBJ databases">
        <authorList>
            <person name="Palmer J.M."/>
        </authorList>
    </citation>
    <scope>NUCLEOTIDE SEQUENCE</scope>
    <source>
        <strain evidence="1">PC9</strain>
    </source>
</reference>